<feature type="transmembrane region" description="Helical" evidence="8">
    <location>
        <begin position="125"/>
        <end position="151"/>
    </location>
</feature>
<evidence type="ECO:0000256" key="3">
    <source>
        <dbReference type="ARBA" id="ARBA00022448"/>
    </source>
</evidence>
<comment type="similarity">
    <text evidence="2 8">Belongs to the 4-toluene sulfonate uptake permease (TSUP) (TC 2.A.102) family.</text>
</comment>
<dbReference type="GO" id="GO:0005886">
    <property type="term" value="C:plasma membrane"/>
    <property type="evidence" value="ECO:0007669"/>
    <property type="project" value="UniProtKB-SubCell"/>
</dbReference>
<dbReference type="InterPro" id="IPR052017">
    <property type="entry name" value="TSUP"/>
</dbReference>
<organism evidence="9 10">
    <name type="scientific">Flavobacterium aquariorum</name>
    <dbReference type="NCBI Taxonomy" id="2217670"/>
    <lineage>
        <taxon>Bacteria</taxon>
        <taxon>Pseudomonadati</taxon>
        <taxon>Bacteroidota</taxon>
        <taxon>Flavobacteriia</taxon>
        <taxon>Flavobacteriales</taxon>
        <taxon>Flavobacteriaceae</taxon>
        <taxon>Flavobacterium</taxon>
    </lineage>
</organism>
<dbReference type="EMBL" id="QKXH01000006">
    <property type="protein sequence ID" value="PZX93440.1"/>
    <property type="molecule type" value="Genomic_DNA"/>
</dbReference>
<keyword evidence="7 8" id="KW-0472">Membrane</keyword>
<gene>
    <name evidence="9" type="ORF">DOS84_11305</name>
</gene>
<keyword evidence="6 8" id="KW-1133">Transmembrane helix</keyword>
<keyword evidence="4 8" id="KW-1003">Cell membrane</keyword>
<feature type="transmembrane region" description="Helical" evidence="8">
    <location>
        <begin position="70"/>
        <end position="89"/>
    </location>
</feature>
<dbReference type="PANTHER" id="PTHR30269">
    <property type="entry name" value="TRANSMEMBRANE PROTEIN YFCA"/>
    <property type="match status" value="1"/>
</dbReference>
<reference evidence="9 10" key="1">
    <citation type="submission" date="2018-06" db="EMBL/GenBank/DDBJ databases">
        <title>Flavobacterium sp IMCC34762, genome.</title>
        <authorList>
            <person name="Joung Y."/>
            <person name="Cho J."/>
            <person name="Song J."/>
        </authorList>
    </citation>
    <scope>NUCLEOTIDE SEQUENCE [LARGE SCALE GENOMIC DNA]</scope>
    <source>
        <strain evidence="9 10">IMCC34762</strain>
    </source>
</reference>
<evidence type="ECO:0000256" key="2">
    <source>
        <dbReference type="ARBA" id="ARBA00009142"/>
    </source>
</evidence>
<dbReference type="Proteomes" id="UP000249177">
    <property type="component" value="Unassembled WGS sequence"/>
</dbReference>
<keyword evidence="5 8" id="KW-0812">Transmembrane</keyword>
<accession>A0A2W7TXB5</accession>
<evidence type="ECO:0000256" key="5">
    <source>
        <dbReference type="ARBA" id="ARBA00022692"/>
    </source>
</evidence>
<protein>
    <recommendedName>
        <fullName evidence="8">Probable membrane transporter protein</fullName>
    </recommendedName>
</protein>
<comment type="subcellular location">
    <subcellularLocation>
        <location evidence="1 8">Cell membrane</location>
        <topology evidence="1 8">Multi-pass membrane protein</topology>
    </subcellularLocation>
</comment>
<dbReference type="AlphaFoldDB" id="A0A2W7TXB5"/>
<evidence type="ECO:0000313" key="9">
    <source>
        <dbReference type="EMBL" id="PZX93440.1"/>
    </source>
</evidence>
<keyword evidence="10" id="KW-1185">Reference proteome</keyword>
<feature type="transmembrane region" description="Helical" evidence="8">
    <location>
        <begin position="181"/>
        <end position="207"/>
    </location>
</feature>
<evidence type="ECO:0000256" key="7">
    <source>
        <dbReference type="ARBA" id="ARBA00023136"/>
    </source>
</evidence>
<evidence type="ECO:0000256" key="1">
    <source>
        <dbReference type="ARBA" id="ARBA00004651"/>
    </source>
</evidence>
<proteinExistence type="inferred from homology"/>
<evidence type="ECO:0000256" key="6">
    <source>
        <dbReference type="ARBA" id="ARBA00022989"/>
    </source>
</evidence>
<dbReference type="Pfam" id="PF01925">
    <property type="entry name" value="TauE"/>
    <property type="match status" value="1"/>
</dbReference>
<sequence length="344" mass="38274">MTATLLILFICSYLAFSISAICGGGAGLMLIPILGQLLPVSSVPAALSIGTFTSSGSRLILFRKNICWPIVKYFVPAALPAVWLGAWLLKFVNPVYLEIAMGLFLVSNLTFLFQKKKELNKTEHPSNFVLGLIGFSAGFLSGLTGAVGLLFNRFYLRYGLTKEEIIATRAANEIILHLVKIVLYFLFGLISMKVIYIGVVVAFSAVLSSWSMKWILPKLSETSFKKIGYYAMTLSGFVMLSQSSSDLLAANDGNLATNSKNKGIETKLKWQDSHFALEFTYNEGFEFEQLIPITDLTNEQQKIVYSKRQSADEIVIEAVYVIGSKSYEAYFFKNNQLIQKIDFK</sequence>
<name>A0A2W7TXB5_9FLAO</name>
<dbReference type="RefSeq" id="WP_111410220.1">
    <property type="nucleotide sequence ID" value="NZ_QKXH01000006.1"/>
</dbReference>
<dbReference type="PANTHER" id="PTHR30269:SF37">
    <property type="entry name" value="MEMBRANE TRANSPORTER PROTEIN"/>
    <property type="match status" value="1"/>
</dbReference>
<evidence type="ECO:0000256" key="8">
    <source>
        <dbReference type="RuleBase" id="RU363041"/>
    </source>
</evidence>
<dbReference type="OrthoDB" id="8421744at2"/>
<evidence type="ECO:0000313" key="10">
    <source>
        <dbReference type="Proteomes" id="UP000249177"/>
    </source>
</evidence>
<dbReference type="InterPro" id="IPR002781">
    <property type="entry name" value="TM_pro_TauE-like"/>
</dbReference>
<comment type="caution">
    <text evidence="9">The sequence shown here is derived from an EMBL/GenBank/DDBJ whole genome shotgun (WGS) entry which is preliminary data.</text>
</comment>
<feature type="transmembrane region" description="Helical" evidence="8">
    <location>
        <begin position="95"/>
        <end position="113"/>
    </location>
</feature>
<keyword evidence="3" id="KW-0813">Transport</keyword>
<evidence type="ECO:0000256" key="4">
    <source>
        <dbReference type="ARBA" id="ARBA00022475"/>
    </source>
</evidence>